<dbReference type="Proteomes" id="UP000026962">
    <property type="component" value="Chromosome 5"/>
</dbReference>
<evidence type="ECO:0000256" key="2">
    <source>
        <dbReference type="SAM" id="SignalP"/>
    </source>
</evidence>
<keyword evidence="4" id="KW-1185">Reference proteome</keyword>
<dbReference type="HOGENOM" id="CLU_032705_1_0_1"/>
<dbReference type="PANTHER" id="PTHR33130">
    <property type="entry name" value="PUTATIVE (DUF1639)-RELATED"/>
    <property type="match status" value="1"/>
</dbReference>
<dbReference type="InterPro" id="IPR012438">
    <property type="entry name" value="DUF1639"/>
</dbReference>
<organism evidence="3">
    <name type="scientific">Oryza punctata</name>
    <name type="common">Red rice</name>
    <dbReference type="NCBI Taxonomy" id="4537"/>
    <lineage>
        <taxon>Eukaryota</taxon>
        <taxon>Viridiplantae</taxon>
        <taxon>Streptophyta</taxon>
        <taxon>Embryophyta</taxon>
        <taxon>Tracheophyta</taxon>
        <taxon>Spermatophyta</taxon>
        <taxon>Magnoliopsida</taxon>
        <taxon>Liliopsida</taxon>
        <taxon>Poales</taxon>
        <taxon>Poaceae</taxon>
        <taxon>BOP clade</taxon>
        <taxon>Oryzoideae</taxon>
        <taxon>Oryzeae</taxon>
        <taxon>Oryzinae</taxon>
        <taxon>Oryza</taxon>
    </lineage>
</organism>
<feature type="chain" id="PRO_5002366064" evidence="2">
    <location>
        <begin position="20"/>
        <end position="300"/>
    </location>
</feature>
<protein>
    <submittedName>
        <fullName evidence="3">Uncharacterized protein</fullName>
    </submittedName>
</protein>
<evidence type="ECO:0000256" key="1">
    <source>
        <dbReference type="SAM" id="MobiDB-lite"/>
    </source>
</evidence>
<dbReference type="STRING" id="4537.A0A0E0L559"/>
<feature type="compositionally biased region" description="Low complexity" evidence="1">
    <location>
        <begin position="127"/>
        <end position="137"/>
    </location>
</feature>
<evidence type="ECO:0000313" key="4">
    <source>
        <dbReference type="Proteomes" id="UP000026962"/>
    </source>
</evidence>
<dbReference type="AlphaFoldDB" id="A0A0E0L559"/>
<dbReference type="Gramene" id="OPUNC05G21780.1">
    <property type="protein sequence ID" value="OPUNC05G21780.1"/>
    <property type="gene ID" value="OPUNC05G21780"/>
</dbReference>
<dbReference type="OMA" id="NTAGHKG"/>
<dbReference type="eggNOG" id="ENOG502QRS0">
    <property type="taxonomic scope" value="Eukaryota"/>
</dbReference>
<name>A0A0E0L559_ORYPU</name>
<dbReference type="Pfam" id="PF07797">
    <property type="entry name" value="DUF1639"/>
    <property type="match status" value="1"/>
</dbReference>
<accession>A0A0E0L559</accession>
<reference evidence="3" key="2">
    <citation type="submission" date="2018-05" db="EMBL/GenBank/DDBJ databases">
        <title>OpunRS2 (Oryza punctata Reference Sequence Version 2).</title>
        <authorList>
            <person name="Zhang J."/>
            <person name="Kudrna D."/>
            <person name="Lee S."/>
            <person name="Talag J."/>
            <person name="Welchert J."/>
            <person name="Wing R.A."/>
        </authorList>
    </citation>
    <scope>NUCLEOTIDE SEQUENCE [LARGE SCALE GENOMIC DNA]</scope>
</reference>
<feature type="compositionally biased region" description="Basic residues" evidence="1">
    <location>
        <begin position="138"/>
        <end position="154"/>
    </location>
</feature>
<feature type="region of interest" description="Disordered" evidence="1">
    <location>
        <begin position="48"/>
        <end position="86"/>
    </location>
</feature>
<reference evidence="3" key="1">
    <citation type="submission" date="2015-04" db="UniProtKB">
        <authorList>
            <consortium name="EnsemblPlants"/>
        </authorList>
    </citation>
    <scope>IDENTIFICATION</scope>
</reference>
<feature type="signal peptide" evidence="2">
    <location>
        <begin position="1"/>
        <end position="19"/>
    </location>
</feature>
<dbReference type="PANTHER" id="PTHR33130:SF45">
    <property type="entry name" value="OS05G0541700 PROTEIN"/>
    <property type="match status" value="1"/>
</dbReference>
<proteinExistence type="predicted"/>
<feature type="compositionally biased region" description="Polar residues" evidence="1">
    <location>
        <begin position="163"/>
        <end position="172"/>
    </location>
</feature>
<sequence length="300" mass="32922">MAFVIFFFLWLWLLVGGKGRNRKNTAGHKGVPIFSLGSDEKRSEESLALSGELERGVRSASSGPAMEKDARNHYHTRGSTRGGGGTAAERDLLLQWGNRKRLRCVKVHRRDVDAAATVAAEKAAASQRRAAAAAAAAAHHHHHPTAGHGHHRAVRNSEESGALRSSAQQHQMNGIRAVASPERERPARGSNIINNNGGPPTSPDDKKGSSSGSEGSIWPKFAVALTNKEKEEDFWVFKGSKLPQRPKKRAKVIQRTVNLVCPGTWLCDLTLERYEVREKKVSKKRPRGLKAMHNMDSDSE</sequence>
<dbReference type="EnsemblPlants" id="OPUNC05G21780.1">
    <property type="protein sequence ID" value="OPUNC05G21780.1"/>
    <property type="gene ID" value="OPUNC05G21780"/>
</dbReference>
<feature type="region of interest" description="Disordered" evidence="1">
    <location>
        <begin position="127"/>
        <end position="215"/>
    </location>
</feature>
<evidence type="ECO:0000313" key="3">
    <source>
        <dbReference type="EnsemblPlants" id="OPUNC05G21780.1"/>
    </source>
</evidence>
<keyword evidence="2" id="KW-0732">Signal</keyword>